<keyword evidence="6" id="KW-0812">Transmembrane</keyword>
<dbReference type="Gene3D" id="1.10.287.950">
    <property type="entry name" value="Methyl-accepting chemotaxis protein"/>
    <property type="match status" value="1"/>
</dbReference>
<name>A0A1B1UBM5_9BRAD</name>
<dbReference type="PROSITE" id="PS50111">
    <property type="entry name" value="CHEMOTAXIS_TRANSDUC_2"/>
    <property type="match status" value="1"/>
</dbReference>
<keyword evidence="2" id="KW-1003">Cell membrane</keyword>
<dbReference type="STRING" id="1274631.LMTR13_08170"/>
<feature type="domain" description="T-SNARE coiled-coil homology" evidence="8">
    <location>
        <begin position="575"/>
        <end position="637"/>
    </location>
</feature>
<evidence type="ECO:0000256" key="4">
    <source>
        <dbReference type="ARBA" id="ARBA00029447"/>
    </source>
</evidence>
<dbReference type="RefSeq" id="WP_065727445.1">
    <property type="nucleotide sequence ID" value="NZ_CP016428.1"/>
</dbReference>
<dbReference type="PANTHER" id="PTHR32089">
    <property type="entry name" value="METHYL-ACCEPTING CHEMOTAXIS PROTEIN MCPB"/>
    <property type="match status" value="1"/>
</dbReference>
<evidence type="ECO:0000259" key="9">
    <source>
        <dbReference type="PROSITE" id="PS50885"/>
    </source>
</evidence>
<keyword evidence="6" id="KW-1133">Transmembrane helix</keyword>
<comment type="similarity">
    <text evidence="4">Belongs to the methyl-accepting chemotaxis (MCP) protein family.</text>
</comment>
<dbReference type="SMART" id="SM01358">
    <property type="entry name" value="HBM"/>
    <property type="match status" value="1"/>
</dbReference>
<evidence type="ECO:0000256" key="6">
    <source>
        <dbReference type="SAM" id="Phobius"/>
    </source>
</evidence>
<dbReference type="PANTHER" id="PTHR32089:SF112">
    <property type="entry name" value="LYSOZYME-LIKE PROTEIN-RELATED"/>
    <property type="match status" value="1"/>
</dbReference>
<dbReference type="SUPFAM" id="SSF58104">
    <property type="entry name" value="Methyl-accepting chemotaxis protein (MCP) signaling domain"/>
    <property type="match status" value="1"/>
</dbReference>
<sequence length="679" mass="71754">MAIIDRIAPRRIFSAVRLGFRGKVTLGFAVVVVISALSMEVAYLAFSRIAVAVSSNGEVSVDSELVSSIDRDLVSYQGLVRYFAVTGKDADADAALRAEERLATAMEKARTAASLQTRLGQVENLAQKFGQFRKKFADLLQAQRNIASLSSKIRATTANTRKQNEELLANAAIAGVAPVEFGARQFGKQFAEVSALANAFIAKPDFSISEMVKSRLAELDENLGAASTGDEDIQGKVRETKASLSSYAGSFSALVRESQLILDLVGATGKLAEQITFEALALKSDLSVDQRSLENLTASIVAETKTLVALLGFGGLLLGAVLAWGIGRGIARPMILMCAAMRDLAAGNLDRVLPGLGRSDEIGEMAAAVEMFKEEALRKAARDTAEREQRQIADREARQKEFVGFADRFETAVGSIVSSVSSSAEELQAFAGKLQRNAASAQQLSGRVAGASEQASSNVKSVAAATEELSMSVNEIRQRVRESNGIASGAVDQARHTDVEMRRLAEAAQRIGDVVKLIAEISDQTNLLALNATIEAARAGEAGRGFAVVAAEVKSLASQTSKATHEIAAQVIGIQGATQSSVGAIKDIGSTIERISAISLAITAAMDQQSAASEEIARNIQHVAVGTRAVTDDIHGVNEAAVETGAASEHVLGSAKSLAREGAQLRGELERFMESVRTT</sequence>
<evidence type="ECO:0000256" key="2">
    <source>
        <dbReference type="ARBA" id="ARBA00022519"/>
    </source>
</evidence>
<feature type="transmembrane region" description="Helical" evidence="6">
    <location>
        <begin position="307"/>
        <end position="327"/>
    </location>
</feature>
<evidence type="ECO:0008006" key="12">
    <source>
        <dbReference type="Google" id="ProtNLM"/>
    </source>
</evidence>
<dbReference type="GO" id="GO:0007165">
    <property type="term" value="P:signal transduction"/>
    <property type="evidence" value="ECO:0007669"/>
    <property type="project" value="UniProtKB-KW"/>
</dbReference>
<keyword evidence="6" id="KW-0472">Membrane</keyword>
<feature type="domain" description="Methyl-accepting transducer" evidence="7">
    <location>
        <begin position="416"/>
        <end position="659"/>
    </location>
</feature>
<comment type="subcellular location">
    <subcellularLocation>
        <location evidence="1">Cell inner membrane</location>
        <topology evidence="1">Multi-pass membrane protein</topology>
    </subcellularLocation>
</comment>
<dbReference type="Proteomes" id="UP000092839">
    <property type="component" value="Chromosome"/>
</dbReference>
<dbReference type="CDD" id="cd06225">
    <property type="entry name" value="HAMP"/>
    <property type="match status" value="1"/>
</dbReference>
<dbReference type="Pfam" id="PF00672">
    <property type="entry name" value="HAMP"/>
    <property type="match status" value="1"/>
</dbReference>
<evidence type="ECO:0000313" key="10">
    <source>
        <dbReference type="EMBL" id="ANW00159.1"/>
    </source>
</evidence>
<evidence type="ECO:0000256" key="5">
    <source>
        <dbReference type="PROSITE-ProRule" id="PRU00284"/>
    </source>
</evidence>
<accession>A0A1B1UBM5</accession>
<dbReference type="InterPro" id="IPR003660">
    <property type="entry name" value="HAMP_dom"/>
</dbReference>
<dbReference type="InterPro" id="IPR032255">
    <property type="entry name" value="HBM"/>
</dbReference>
<dbReference type="InterPro" id="IPR004089">
    <property type="entry name" value="MCPsignal_dom"/>
</dbReference>
<dbReference type="PROSITE" id="PS50885">
    <property type="entry name" value="HAMP"/>
    <property type="match status" value="1"/>
</dbReference>
<keyword evidence="3 5" id="KW-0807">Transducer</keyword>
<dbReference type="SMART" id="SM00304">
    <property type="entry name" value="HAMP"/>
    <property type="match status" value="1"/>
</dbReference>
<proteinExistence type="inferred from homology"/>
<dbReference type="Pfam" id="PF00015">
    <property type="entry name" value="MCPsignal"/>
    <property type="match status" value="1"/>
</dbReference>
<reference evidence="10 11" key="1">
    <citation type="submission" date="2016-07" db="EMBL/GenBank/DDBJ databases">
        <title>Complete genome sequence of Bradyrhizobium icense LMTR 13T, a potential inoculant strain isolated from lima bean (Phaseolus lunatus) in Peru.</title>
        <authorList>
            <person name="Ormeno-Orrillo E."/>
            <person name="Duran D."/>
            <person name="Rogel M.A."/>
            <person name="Rey L."/>
            <person name="Imperial J."/>
            <person name="Ruiz-Argueso T."/>
            <person name="Martinez-Romero E."/>
        </authorList>
    </citation>
    <scope>NUCLEOTIDE SEQUENCE [LARGE SCALE GENOMIC DNA]</scope>
    <source>
        <strain evidence="10 11">LMTR 13</strain>
    </source>
</reference>
<gene>
    <name evidence="10" type="ORF">LMTR13_08170</name>
</gene>
<evidence type="ECO:0000256" key="1">
    <source>
        <dbReference type="ARBA" id="ARBA00004429"/>
    </source>
</evidence>
<dbReference type="InterPro" id="IPR000727">
    <property type="entry name" value="T_SNARE_dom"/>
</dbReference>
<feature type="transmembrane region" description="Helical" evidence="6">
    <location>
        <begin position="24"/>
        <end position="46"/>
    </location>
</feature>
<keyword evidence="11" id="KW-1185">Reference proteome</keyword>
<keyword evidence="2" id="KW-0997">Cell inner membrane</keyword>
<evidence type="ECO:0000259" key="8">
    <source>
        <dbReference type="PROSITE" id="PS50192"/>
    </source>
</evidence>
<feature type="domain" description="HAMP" evidence="9">
    <location>
        <begin position="328"/>
        <end position="381"/>
    </location>
</feature>
<evidence type="ECO:0000259" key="7">
    <source>
        <dbReference type="PROSITE" id="PS50111"/>
    </source>
</evidence>
<evidence type="ECO:0000313" key="11">
    <source>
        <dbReference type="Proteomes" id="UP000092839"/>
    </source>
</evidence>
<dbReference type="GO" id="GO:0005886">
    <property type="term" value="C:plasma membrane"/>
    <property type="evidence" value="ECO:0007669"/>
    <property type="project" value="UniProtKB-SubCell"/>
</dbReference>
<organism evidence="10 11">
    <name type="scientific">Bradyrhizobium icense</name>
    <dbReference type="NCBI Taxonomy" id="1274631"/>
    <lineage>
        <taxon>Bacteria</taxon>
        <taxon>Pseudomonadati</taxon>
        <taxon>Pseudomonadota</taxon>
        <taxon>Alphaproteobacteria</taxon>
        <taxon>Hyphomicrobiales</taxon>
        <taxon>Nitrobacteraceae</taxon>
        <taxon>Bradyrhizobium</taxon>
    </lineage>
</organism>
<dbReference type="KEGG" id="bic:LMTR13_08170"/>
<dbReference type="SMART" id="SM00283">
    <property type="entry name" value="MA"/>
    <property type="match status" value="1"/>
</dbReference>
<protein>
    <recommendedName>
        <fullName evidence="12">Chemotaxis protein</fullName>
    </recommendedName>
</protein>
<dbReference type="AlphaFoldDB" id="A0A1B1UBM5"/>
<dbReference type="EMBL" id="CP016428">
    <property type="protein sequence ID" value="ANW00159.1"/>
    <property type="molecule type" value="Genomic_DNA"/>
</dbReference>
<dbReference type="PROSITE" id="PS50192">
    <property type="entry name" value="T_SNARE"/>
    <property type="match status" value="1"/>
</dbReference>
<evidence type="ECO:0000256" key="3">
    <source>
        <dbReference type="ARBA" id="ARBA00023224"/>
    </source>
</evidence>
<dbReference type="OrthoDB" id="3378718at2"/>
<dbReference type="Gene3D" id="6.10.340.10">
    <property type="match status" value="1"/>
</dbReference>